<feature type="region of interest" description="Disordered" evidence="1">
    <location>
        <begin position="119"/>
        <end position="149"/>
    </location>
</feature>
<comment type="caution">
    <text evidence="4">The sequence shown here is derived from an EMBL/GenBank/DDBJ whole genome shotgun (WGS) entry which is preliminary data.</text>
</comment>
<dbReference type="InterPro" id="IPR005548">
    <property type="entry name" value="Cell_div_FtsQ/DivIB_C"/>
</dbReference>
<evidence type="ECO:0000256" key="1">
    <source>
        <dbReference type="SAM" id="MobiDB-lite"/>
    </source>
</evidence>
<dbReference type="GO" id="GO:0051301">
    <property type="term" value="P:cell division"/>
    <property type="evidence" value="ECO:0007669"/>
    <property type="project" value="UniProtKB-KW"/>
</dbReference>
<keyword evidence="2" id="KW-0472">Membrane</keyword>
<dbReference type="Pfam" id="PF03799">
    <property type="entry name" value="FtsQ_DivIB_C"/>
    <property type="match status" value="1"/>
</dbReference>
<dbReference type="Gene3D" id="3.40.50.10960">
    <property type="match status" value="1"/>
</dbReference>
<keyword evidence="2" id="KW-1133">Transmembrane helix</keyword>
<dbReference type="eggNOG" id="COG1589">
    <property type="taxonomic scope" value="Bacteria"/>
</dbReference>
<reference evidence="4 5" key="1">
    <citation type="submission" date="2010-10" db="EMBL/GenBank/DDBJ databases">
        <authorList>
            <person name="Durkin A.S."/>
            <person name="Madupu R."/>
            <person name="Torralba M."/>
            <person name="Gillis M."/>
            <person name="Methe B."/>
            <person name="Sutton G."/>
            <person name="Nelson K.E."/>
        </authorList>
    </citation>
    <scope>NUCLEOTIDE SEQUENCE [LARGE SCALE GENOMIC DNA]</scope>
    <source>
        <strain evidence="4 5">ACS-139-V-Col8</strain>
    </source>
</reference>
<dbReference type="RefSeq" id="WP_006418204.1">
    <property type="nucleotide sequence ID" value="NZ_AENN01000015.1"/>
</dbReference>
<gene>
    <name evidence="4" type="ORF">HMPREF9257_1350</name>
</gene>
<evidence type="ECO:0000313" key="5">
    <source>
        <dbReference type="Proteomes" id="UP000005990"/>
    </source>
</evidence>
<feature type="compositionally biased region" description="Polar residues" evidence="1">
    <location>
        <begin position="119"/>
        <end position="133"/>
    </location>
</feature>
<proteinExistence type="predicted"/>
<evidence type="ECO:0000313" key="4">
    <source>
        <dbReference type="EMBL" id="EFR31001.1"/>
    </source>
</evidence>
<keyword evidence="5" id="KW-1185">Reference proteome</keyword>
<evidence type="ECO:0000256" key="2">
    <source>
        <dbReference type="SAM" id="Phobius"/>
    </source>
</evidence>
<evidence type="ECO:0000259" key="3">
    <source>
        <dbReference type="Pfam" id="PF03799"/>
    </source>
</evidence>
<keyword evidence="4" id="KW-0132">Cell division</keyword>
<keyword evidence="4" id="KW-0131">Cell cycle</keyword>
<feature type="domain" description="Cell division protein FtsQ/DivIB C-terminal" evidence="3">
    <location>
        <begin position="276"/>
        <end position="377"/>
    </location>
</feature>
<organism evidence="4 5">
    <name type="scientific">Eremococcus coleocola ACS-139-V-Col8</name>
    <dbReference type="NCBI Taxonomy" id="908337"/>
    <lineage>
        <taxon>Bacteria</taxon>
        <taxon>Bacillati</taxon>
        <taxon>Bacillota</taxon>
        <taxon>Bacilli</taxon>
        <taxon>Lactobacillales</taxon>
        <taxon>Aerococcaceae</taxon>
        <taxon>Eremococcus</taxon>
    </lineage>
</organism>
<accession>E4KP63</accession>
<feature type="transmembrane region" description="Helical" evidence="2">
    <location>
        <begin position="171"/>
        <end position="190"/>
    </location>
</feature>
<name>E4KP63_9LACT</name>
<dbReference type="OrthoDB" id="1819027at2"/>
<protein>
    <submittedName>
        <fullName evidence="4">Cell division protein FtsQ</fullName>
    </submittedName>
</protein>
<dbReference type="EMBL" id="AENN01000015">
    <property type="protein sequence ID" value="EFR31001.1"/>
    <property type="molecule type" value="Genomic_DNA"/>
</dbReference>
<dbReference type="AlphaFoldDB" id="E4KP63"/>
<keyword evidence="2" id="KW-0812">Transmembrane</keyword>
<feature type="region of interest" description="Disordered" evidence="1">
    <location>
        <begin position="1"/>
        <end position="39"/>
    </location>
</feature>
<dbReference type="STRING" id="908337.HMPREF9257_1350"/>
<sequence length="410" mass="47665">MPKMFPFAKTSNKTKLNKKPELERWQLEQPNSQPPRSGNYRIHAESGEVKQVDTKRQGNYRIHEDSRDDFYSVRSSLNQNKNRVDRDNLFKAQPVKEKYNQKVYQDNLRVIKSRSQGNYRVSSQGYNNHNYSTHRSESNKMVTTKKFQRDRRRKIRPTFKWGKLPQGRPKLFAVYSILLMIMFICVLQLLPFKRVNQVRVSGVGQEIAQQVKASSRIEPFDSRKLVLRQRNEIIEQIKKENPIVDQVQIKTDHWSFIELAVTSNEFVAEMPDTVQNQKNYVLSNGDVVIIPMTDERNAVNLPVLYDFDNRDKLKQVGQALKEIDQDLLGQMQAIYLSTNSAKPNTIEIKMVDGNIVKALIYNVSQKMQYYPQILNKIGDKKGIVNFEVGAYFTPNDSPDNSVKLDTNIDN</sequence>
<dbReference type="Proteomes" id="UP000005990">
    <property type="component" value="Unassembled WGS sequence"/>
</dbReference>